<dbReference type="SUPFAM" id="SSF140453">
    <property type="entry name" value="EsxAB dimer-like"/>
    <property type="match status" value="1"/>
</dbReference>
<dbReference type="AlphaFoldDB" id="A0A138AVJ7"/>
<evidence type="ECO:0000313" key="1">
    <source>
        <dbReference type="EMBL" id="KXP14453.1"/>
    </source>
</evidence>
<evidence type="ECO:0000313" key="2">
    <source>
        <dbReference type="Proteomes" id="UP000070258"/>
    </source>
</evidence>
<dbReference type="Proteomes" id="UP000070258">
    <property type="component" value="Unassembled WGS sequence"/>
</dbReference>
<gene>
    <name evidence="1" type="ORF">AXK60_00640</name>
</gene>
<dbReference type="STRING" id="239498.AXK60_00640"/>
<dbReference type="InterPro" id="IPR036689">
    <property type="entry name" value="ESAT-6-like_sf"/>
</dbReference>
<protein>
    <submittedName>
        <fullName evidence="1">Uncharacterized protein</fullName>
    </submittedName>
</protein>
<dbReference type="EMBL" id="LSRF01000001">
    <property type="protein sequence ID" value="KXP14453.1"/>
    <property type="molecule type" value="Genomic_DNA"/>
</dbReference>
<organism evidence="1 2">
    <name type="scientific">Tsukamurella pseudospumae</name>
    <dbReference type="NCBI Taxonomy" id="239498"/>
    <lineage>
        <taxon>Bacteria</taxon>
        <taxon>Bacillati</taxon>
        <taxon>Actinomycetota</taxon>
        <taxon>Actinomycetes</taxon>
        <taxon>Mycobacteriales</taxon>
        <taxon>Tsukamurellaceae</taxon>
        <taxon>Tsukamurella</taxon>
    </lineage>
</organism>
<accession>A0A138AVJ7</accession>
<dbReference type="RefSeq" id="WP_068569068.1">
    <property type="nucleotide sequence ID" value="NZ_LSRF01000001.1"/>
</dbReference>
<proteinExistence type="predicted"/>
<comment type="caution">
    <text evidence="1">The sequence shown here is derived from an EMBL/GenBank/DDBJ whole genome shotgun (WGS) entry which is preliminary data.</text>
</comment>
<name>A0A138AVJ7_9ACTN</name>
<dbReference type="OrthoDB" id="4763957at2"/>
<sequence length="311" mass="31334">MTGLVDGVPLAEAVRDAAEAVEEDGYLSVGAGFAAYGVWSAAKDVVDDPLGSIFAAGFGWAIEHNPILRTALDAVSGAPDAIESVTDAWKDEVATPLATVAQSVANAGESTSAGWSGDAGDAYRSATTELAGHSEALGTAARAAATGLSAAGTLVVEVRTYIRDELSTFLGWLTAGYAIAAASATPTGGGSVATFINTATLRGAALGQKFAGVLRRLADKLERFTDRLGALGKAADALRRAAVKVDDSAARVIGRTTPEVVSGRISGELVSRWSNAAPSLPTAGDVAKDGGTVVAKAVGDAWKTWSGTAPA</sequence>
<reference evidence="2" key="1">
    <citation type="submission" date="2016-02" db="EMBL/GenBank/DDBJ databases">
        <authorList>
            <person name="Wen L."/>
            <person name="He K."/>
            <person name="Yang H."/>
        </authorList>
    </citation>
    <scope>NUCLEOTIDE SEQUENCE [LARGE SCALE GENOMIC DNA]</scope>
    <source>
        <strain evidence="2">JCM 15929</strain>
    </source>
</reference>